<sequence>MKSMKTISIFKTNENIFFMTCFITSMEKNKNGIKLMLVNGETISIKDYGYYSLSEAEGDLGRERIANNYKRFVSELSQMSEETITSLMP</sequence>
<accession>A0ABX0VIQ3</accession>
<protein>
    <submittedName>
        <fullName evidence="1">Uncharacterized protein</fullName>
    </submittedName>
</protein>
<gene>
    <name evidence="1" type="ORF">E2L00_01600</name>
</gene>
<name>A0ABX0VIQ3_9ENTR</name>
<organism evidence="1 2">
    <name type="scientific">Cedecea colo</name>
    <dbReference type="NCBI Taxonomy" id="2552946"/>
    <lineage>
        <taxon>Bacteria</taxon>
        <taxon>Pseudomonadati</taxon>
        <taxon>Pseudomonadota</taxon>
        <taxon>Gammaproteobacteria</taxon>
        <taxon>Enterobacterales</taxon>
        <taxon>Enterobacteriaceae</taxon>
        <taxon>Cedecea</taxon>
    </lineage>
</organism>
<dbReference type="EMBL" id="SOYS01000001">
    <property type="protein sequence ID" value="NIY46255.1"/>
    <property type="molecule type" value="Genomic_DNA"/>
</dbReference>
<reference evidence="1 2" key="1">
    <citation type="journal article" date="2020" name="Microorganisms">
        <title>Polyphasic Characterisation of Cedecea colo sp. nov., a New Enteric Bacterium Isolated from the Koala Hindgut.</title>
        <authorList>
            <person name="Boath J.M."/>
            <person name="Dakhal S."/>
            <person name="Van T.T.H."/>
            <person name="Moore R.J."/>
            <person name="Dekiwadia C."/>
            <person name="Macreadie I.G."/>
        </authorList>
    </citation>
    <scope>NUCLEOTIDE SEQUENCE [LARGE SCALE GENOMIC DNA]</scope>
    <source>
        <strain evidence="1 2">ZA</strain>
    </source>
</reference>
<comment type="caution">
    <text evidence="1">The sequence shown here is derived from an EMBL/GenBank/DDBJ whole genome shotgun (WGS) entry which is preliminary data.</text>
</comment>
<evidence type="ECO:0000313" key="1">
    <source>
        <dbReference type="EMBL" id="NIY46255.1"/>
    </source>
</evidence>
<proteinExistence type="predicted"/>
<dbReference type="Proteomes" id="UP000697927">
    <property type="component" value="Unassembled WGS sequence"/>
</dbReference>
<keyword evidence="2" id="KW-1185">Reference proteome</keyword>
<evidence type="ECO:0000313" key="2">
    <source>
        <dbReference type="Proteomes" id="UP000697927"/>
    </source>
</evidence>